<organism evidence="2 3">
    <name type="scientific">Raineyella antarctica</name>
    <dbReference type="NCBI Taxonomy" id="1577474"/>
    <lineage>
        <taxon>Bacteria</taxon>
        <taxon>Bacillati</taxon>
        <taxon>Actinomycetota</taxon>
        <taxon>Actinomycetes</taxon>
        <taxon>Propionibacteriales</taxon>
        <taxon>Propionibacteriaceae</taxon>
        <taxon>Raineyella</taxon>
    </lineage>
</organism>
<gene>
    <name evidence="2" type="ORF">GA0111570_11524</name>
</gene>
<protein>
    <submittedName>
        <fullName evidence="2">Uncharacterized protein</fullName>
    </submittedName>
</protein>
<evidence type="ECO:0000256" key="1">
    <source>
        <dbReference type="SAM" id="MobiDB-lite"/>
    </source>
</evidence>
<reference evidence="2 3" key="1">
    <citation type="submission" date="2016-06" db="EMBL/GenBank/DDBJ databases">
        <authorList>
            <person name="Olsen C.W."/>
            <person name="Carey S."/>
            <person name="Hinshaw L."/>
            <person name="Karasin A.I."/>
        </authorList>
    </citation>
    <scope>NUCLEOTIDE SEQUENCE [LARGE SCALE GENOMIC DNA]</scope>
    <source>
        <strain evidence="2 3">LZ-22</strain>
    </source>
</reference>
<dbReference type="EMBL" id="FMYF01000015">
    <property type="protein sequence ID" value="SDC03580.1"/>
    <property type="molecule type" value="Genomic_DNA"/>
</dbReference>
<dbReference type="AlphaFoldDB" id="A0A1G6IAX2"/>
<keyword evidence="3" id="KW-1185">Reference proteome</keyword>
<proteinExistence type="predicted"/>
<dbReference type="STRING" id="1577474.GA0111570_11524"/>
<evidence type="ECO:0000313" key="2">
    <source>
        <dbReference type="EMBL" id="SDC03580.1"/>
    </source>
</evidence>
<evidence type="ECO:0000313" key="3">
    <source>
        <dbReference type="Proteomes" id="UP000199086"/>
    </source>
</evidence>
<dbReference type="RefSeq" id="WP_092613644.1">
    <property type="nucleotide sequence ID" value="NZ_FMYF01000015.1"/>
</dbReference>
<name>A0A1G6IAX2_9ACTN</name>
<sequence>MVSRSPCAAEDEDDVGHARSAVDGGHEKVAFAHRAMADADYQAPAFPVTKDHLCAEMLGESFVEYFATAWPHLVNS</sequence>
<feature type="region of interest" description="Disordered" evidence="1">
    <location>
        <begin position="1"/>
        <end position="21"/>
    </location>
</feature>
<dbReference type="Proteomes" id="UP000199086">
    <property type="component" value="Unassembled WGS sequence"/>
</dbReference>
<accession>A0A1G6IAX2</accession>